<dbReference type="GO" id="GO:0031594">
    <property type="term" value="C:neuromuscular junction"/>
    <property type="evidence" value="ECO:0007669"/>
    <property type="project" value="TreeGrafter"/>
</dbReference>
<sequence>WSKMENTGNLPSLDNDSFDWRRFIKQTVLRTLCWVFAIVVFGTISDQGYYSPTSKANGTCMFNNNECACSYAVGVGVLAFVACVVFPILDVIISKISSATAKDRIVKGDLAFSTAMTFLWFICFCVLLNQWTRTNSEYVMADAARAAVAFSFFSIITWVFLTYNSQLVWNLLRKGIKLKNQTFSPCALALQSTDGRGEEWRCEQYLYFYSTKAQEYDGNVEKNSLYC</sequence>
<dbReference type="STRING" id="32507.ENSNBRP00000030337"/>
<dbReference type="InterPro" id="IPR016579">
    <property type="entry name" value="Synaptogyrin"/>
</dbReference>
<evidence type="ECO:0000256" key="4">
    <source>
        <dbReference type="ARBA" id="ARBA00022989"/>
    </source>
</evidence>
<keyword evidence="3 6" id="KW-0812">Transmembrane</keyword>
<feature type="transmembrane region" description="Helical" evidence="7">
    <location>
        <begin position="70"/>
        <end position="89"/>
    </location>
</feature>
<dbReference type="GeneTree" id="ENSGT00950000182935"/>
<dbReference type="OMA" id="WRCEQYL"/>
<evidence type="ECO:0000313" key="9">
    <source>
        <dbReference type="Ensembl" id="ENSNBRP00000030337.1"/>
    </source>
</evidence>
<dbReference type="PANTHER" id="PTHR10838:SF19">
    <property type="entry name" value="SYNAPTOGYRIN-2 LIKE PROTEIN-RELATED"/>
    <property type="match status" value="1"/>
</dbReference>
<dbReference type="InterPro" id="IPR008253">
    <property type="entry name" value="Marvel"/>
</dbReference>
<accession>A0A3Q4IEY9</accession>
<evidence type="ECO:0000313" key="10">
    <source>
        <dbReference type="Proteomes" id="UP000261580"/>
    </source>
</evidence>
<evidence type="ECO:0000259" key="8">
    <source>
        <dbReference type="PROSITE" id="PS51225"/>
    </source>
</evidence>
<dbReference type="Ensembl" id="ENSNBRT00000031113.1">
    <property type="protein sequence ID" value="ENSNBRP00000030337.1"/>
    <property type="gene ID" value="ENSNBRG00000023074.1"/>
</dbReference>
<feature type="transmembrane region" description="Helical" evidence="7">
    <location>
        <begin position="143"/>
        <end position="163"/>
    </location>
</feature>
<dbReference type="PANTHER" id="PTHR10838">
    <property type="entry name" value="SYNAPTOGYRIN"/>
    <property type="match status" value="1"/>
</dbReference>
<dbReference type="PROSITE" id="PS51225">
    <property type="entry name" value="MARVEL"/>
    <property type="match status" value="1"/>
</dbReference>
<dbReference type="AlphaFoldDB" id="A0A3Q4IEY9"/>
<organism evidence="9 10">
    <name type="scientific">Neolamprologus brichardi</name>
    <name type="common">Fairy cichlid</name>
    <name type="synonym">Lamprologus brichardi</name>
    <dbReference type="NCBI Taxonomy" id="32507"/>
    <lineage>
        <taxon>Eukaryota</taxon>
        <taxon>Metazoa</taxon>
        <taxon>Chordata</taxon>
        <taxon>Craniata</taxon>
        <taxon>Vertebrata</taxon>
        <taxon>Euteleostomi</taxon>
        <taxon>Actinopterygii</taxon>
        <taxon>Neopterygii</taxon>
        <taxon>Teleostei</taxon>
        <taxon>Neoteleostei</taxon>
        <taxon>Acanthomorphata</taxon>
        <taxon>Ovalentaria</taxon>
        <taxon>Cichlomorphae</taxon>
        <taxon>Cichliformes</taxon>
        <taxon>Cichlidae</taxon>
        <taxon>African cichlids</taxon>
        <taxon>Pseudocrenilabrinae</taxon>
        <taxon>Lamprologini</taxon>
        <taxon>Neolamprologus</taxon>
    </lineage>
</organism>
<comment type="subcellular location">
    <subcellularLocation>
        <location evidence="1">Membrane</location>
        <topology evidence="1">Multi-pass membrane protein</topology>
    </subcellularLocation>
</comment>
<evidence type="ECO:0000256" key="5">
    <source>
        <dbReference type="ARBA" id="ARBA00023136"/>
    </source>
</evidence>
<evidence type="ECO:0000256" key="7">
    <source>
        <dbReference type="SAM" id="Phobius"/>
    </source>
</evidence>
<feature type="transmembrane region" description="Helical" evidence="7">
    <location>
        <begin position="110"/>
        <end position="131"/>
    </location>
</feature>
<keyword evidence="5 6" id="KW-0472">Membrane</keyword>
<dbReference type="Pfam" id="PF01284">
    <property type="entry name" value="MARVEL"/>
    <property type="match status" value="1"/>
</dbReference>
<dbReference type="GO" id="GO:0030672">
    <property type="term" value="C:synaptic vesicle membrane"/>
    <property type="evidence" value="ECO:0007669"/>
    <property type="project" value="TreeGrafter"/>
</dbReference>
<comment type="similarity">
    <text evidence="2">Belongs to the synaptogyrin family.</text>
</comment>
<evidence type="ECO:0000256" key="3">
    <source>
        <dbReference type="ARBA" id="ARBA00022692"/>
    </source>
</evidence>
<name>A0A3Q4IEY9_NEOBR</name>
<reference evidence="9" key="1">
    <citation type="submission" date="2025-08" db="UniProtKB">
        <authorList>
            <consortium name="Ensembl"/>
        </authorList>
    </citation>
    <scope>IDENTIFICATION</scope>
</reference>
<protein>
    <recommendedName>
        <fullName evidence="8">MARVEL domain-containing protein</fullName>
    </recommendedName>
</protein>
<feature type="domain" description="MARVEL" evidence="8">
    <location>
        <begin position="21"/>
        <end position="170"/>
    </location>
</feature>
<evidence type="ECO:0000256" key="6">
    <source>
        <dbReference type="PROSITE-ProRule" id="PRU00581"/>
    </source>
</evidence>
<evidence type="ECO:0000256" key="1">
    <source>
        <dbReference type="ARBA" id="ARBA00004141"/>
    </source>
</evidence>
<proteinExistence type="inferred from homology"/>
<feature type="transmembrane region" description="Helical" evidence="7">
    <location>
        <begin position="31"/>
        <end position="50"/>
    </location>
</feature>
<dbReference type="Proteomes" id="UP000261580">
    <property type="component" value="Unassembled WGS sequence"/>
</dbReference>
<keyword evidence="4 7" id="KW-1133">Transmembrane helix</keyword>
<evidence type="ECO:0000256" key="2">
    <source>
        <dbReference type="ARBA" id="ARBA00010252"/>
    </source>
</evidence>
<keyword evidence="10" id="KW-1185">Reference proteome</keyword>
<reference evidence="9" key="2">
    <citation type="submission" date="2025-09" db="UniProtKB">
        <authorList>
            <consortium name="Ensembl"/>
        </authorList>
    </citation>
    <scope>IDENTIFICATION</scope>
</reference>